<dbReference type="Proteomes" id="UP001651158">
    <property type="component" value="Unassembled WGS sequence"/>
</dbReference>
<evidence type="ECO:0000313" key="2">
    <source>
        <dbReference type="Proteomes" id="UP001651158"/>
    </source>
</evidence>
<organism evidence="1 2">
    <name type="scientific">Taenia crassiceps</name>
    <dbReference type="NCBI Taxonomy" id="6207"/>
    <lineage>
        <taxon>Eukaryota</taxon>
        <taxon>Metazoa</taxon>
        <taxon>Spiralia</taxon>
        <taxon>Lophotrochozoa</taxon>
        <taxon>Platyhelminthes</taxon>
        <taxon>Cestoda</taxon>
        <taxon>Eucestoda</taxon>
        <taxon>Cyclophyllidea</taxon>
        <taxon>Taeniidae</taxon>
        <taxon>Taenia</taxon>
    </lineage>
</organism>
<name>A0ABR4QA38_9CEST</name>
<reference evidence="1 2" key="1">
    <citation type="journal article" date="2022" name="Front. Cell. Infect. Microbiol.">
        <title>The Genomes of Two Strains of Taenia crassiceps the Animal Model for the Study of Human Cysticercosis.</title>
        <authorList>
            <person name="Bobes R.J."/>
            <person name="Estrada K."/>
            <person name="Rios-Valencia D.G."/>
            <person name="Calderon-Gallegos A."/>
            <person name="de la Torre P."/>
            <person name="Carrero J.C."/>
            <person name="Sanchez-Flores A."/>
            <person name="Laclette J.P."/>
        </authorList>
    </citation>
    <scope>NUCLEOTIDE SEQUENCE [LARGE SCALE GENOMIC DNA]</scope>
    <source>
        <strain evidence="1">WFUcys</strain>
    </source>
</reference>
<protein>
    <submittedName>
        <fullName evidence="1">Uncharacterized protein</fullName>
    </submittedName>
</protein>
<dbReference type="EMBL" id="JAKROA010000006">
    <property type="protein sequence ID" value="KAL5106476.1"/>
    <property type="molecule type" value="Genomic_DNA"/>
</dbReference>
<comment type="caution">
    <text evidence="1">The sequence shown here is derived from an EMBL/GenBank/DDBJ whole genome shotgun (WGS) entry which is preliminary data.</text>
</comment>
<accession>A0ABR4QA38</accession>
<keyword evidence="2" id="KW-1185">Reference proteome</keyword>
<sequence length="79" mass="8566">MDHPYAFSAWRLFDSESVFLPPARRRVRVVCLYDDSDMAEELGSLTGGVCVGFGRSFASVGTTYCLLVNGAVVGTVEGR</sequence>
<evidence type="ECO:0000313" key="1">
    <source>
        <dbReference type="EMBL" id="KAL5106476.1"/>
    </source>
</evidence>
<proteinExistence type="predicted"/>
<gene>
    <name evidence="1" type="ORF">TcWFU_010344</name>
</gene>